<dbReference type="InterPro" id="IPR029045">
    <property type="entry name" value="ClpP/crotonase-like_dom_sf"/>
</dbReference>
<dbReference type="InterPro" id="IPR002142">
    <property type="entry name" value="Peptidase_S49"/>
</dbReference>
<feature type="compositionally biased region" description="Polar residues" evidence="5">
    <location>
        <begin position="376"/>
        <end position="388"/>
    </location>
</feature>
<dbReference type="Gene3D" id="3.90.226.10">
    <property type="entry name" value="2-enoyl-CoA Hydratase, Chain A, domain 1"/>
    <property type="match status" value="1"/>
</dbReference>
<dbReference type="InterPro" id="IPR033855">
    <property type="entry name" value="Protein_C"/>
</dbReference>
<evidence type="ECO:0000256" key="1">
    <source>
        <dbReference type="ARBA" id="ARBA00008683"/>
    </source>
</evidence>
<dbReference type="Proteomes" id="UP001162780">
    <property type="component" value="Chromosome"/>
</dbReference>
<organism evidence="7 8">
    <name type="scientific">Methylomonas rapida</name>
    <dbReference type="NCBI Taxonomy" id="2963939"/>
    <lineage>
        <taxon>Bacteria</taxon>
        <taxon>Pseudomonadati</taxon>
        <taxon>Pseudomonadota</taxon>
        <taxon>Gammaproteobacteria</taxon>
        <taxon>Methylococcales</taxon>
        <taxon>Methylococcaceae</taxon>
        <taxon>Methylomonas</taxon>
    </lineage>
</organism>
<evidence type="ECO:0000313" key="8">
    <source>
        <dbReference type="Proteomes" id="UP001162780"/>
    </source>
</evidence>
<keyword evidence="3" id="KW-0378">Hydrolase</keyword>
<evidence type="ECO:0000313" key="7">
    <source>
        <dbReference type="EMBL" id="WAR42926.1"/>
    </source>
</evidence>
<keyword evidence="4" id="KW-0720">Serine protease</keyword>
<keyword evidence="8" id="KW-1185">Reference proteome</keyword>
<accession>A0ABY7GFC5</accession>
<evidence type="ECO:0000256" key="3">
    <source>
        <dbReference type="ARBA" id="ARBA00022801"/>
    </source>
</evidence>
<keyword evidence="2" id="KW-0645">Protease</keyword>
<proteinExistence type="inferred from homology"/>
<dbReference type="Pfam" id="PF01343">
    <property type="entry name" value="Peptidase_S49"/>
    <property type="match status" value="1"/>
</dbReference>
<gene>
    <name evidence="7" type="ORF">NM686_010980</name>
</gene>
<reference evidence="7" key="1">
    <citation type="submission" date="2022-11" db="EMBL/GenBank/DDBJ databases">
        <title>Methylomonas rapida sp. nov., Carotenoid-Producing Obligate Methanotrophs with High Growth Characteristics and Biotechnological Potential.</title>
        <authorList>
            <person name="Tikhonova E.N."/>
            <person name="Suleimanov R.Z."/>
            <person name="Miroshnikov K."/>
            <person name="Oshkin I.Y."/>
            <person name="Belova S.E."/>
            <person name="Danilova O.V."/>
            <person name="Ashikhmin A."/>
            <person name="Konopkin A."/>
            <person name="But S.Y."/>
            <person name="Khmelenina V.N."/>
            <person name="Kuznetsov N."/>
            <person name="Pimenov N.V."/>
            <person name="Dedysh S.N."/>
        </authorList>
    </citation>
    <scope>NUCLEOTIDE SEQUENCE</scope>
    <source>
        <strain evidence="7">MP1</strain>
    </source>
</reference>
<dbReference type="SUPFAM" id="SSF52096">
    <property type="entry name" value="ClpP/crotonase"/>
    <property type="match status" value="1"/>
</dbReference>
<evidence type="ECO:0000256" key="4">
    <source>
        <dbReference type="ARBA" id="ARBA00022825"/>
    </source>
</evidence>
<evidence type="ECO:0000256" key="2">
    <source>
        <dbReference type="ARBA" id="ARBA00022670"/>
    </source>
</evidence>
<protein>
    <submittedName>
        <fullName evidence="7">S49 family peptidase</fullName>
    </submittedName>
</protein>
<evidence type="ECO:0000259" key="6">
    <source>
        <dbReference type="Pfam" id="PF01343"/>
    </source>
</evidence>
<dbReference type="EMBL" id="CP113517">
    <property type="protein sequence ID" value="WAR42926.1"/>
    <property type="molecule type" value="Genomic_DNA"/>
</dbReference>
<feature type="region of interest" description="Disordered" evidence="5">
    <location>
        <begin position="370"/>
        <end position="408"/>
    </location>
</feature>
<dbReference type="PANTHER" id="PTHR33209">
    <property type="entry name" value="PROTEASE 4"/>
    <property type="match status" value="1"/>
</dbReference>
<evidence type="ECO:0000256" key="5">
    <source>
        <dbReference type="SAM" id="MobiDB-lite"/>
    </source>
</evidence>
<feature type="domain" description="Peptidase S49" evidence="6">
    <location>
        <begin position="133"/>
        <end position="276"/>
    </location>
</feature>
<name>A0ABY7GFC5_9GAMM</name>
<dbReference type="Gene3D" id="6.20.330.10">
    <property type="match status" value="1"/>
</dbReference>
<comment type="similarity">
    <text evidence="1">Belongs to the peptidase S49 family.</text>
</comment>
<dbReference type="PANTHER" id="PTHR33209:SF1">
    <property type="entry name" value="PEPTIDASE S49 DOMAIN-CONTAINING PROTEIN"/>
    <property type="match status" value="1"/>
</dbReference>
<dbReference type="RefSeq" id="WP_255187909.1">
    <property type="nucleotide sequence ID" value="NZ_CP113517.1"/>
</dbReference>
<dbReference type="CDD" id="cd07022">
    <property type="entry name" value="S49_Sppa_36K_type"/>
    <property type="match status" value="1"/>
</dbReference>
<sequence length="423" mass="44272">MPLRNPALFARIFNTPLMIGAAKLDAIIAGIGPRFGIDAPQPDLFLTASGEFRRPGYQLVGNVAVIDVFGILAHRGSFDANCNYILGYDWLSKKIDIAINDPDVQGLLLQMDSPGGEVAGAFELAQQIQAAGQVKPIKAVISSLAASAGYLIASAAQDIAIAETGLAGSIGVVMRHVDVSKMAADQGISITHIFAGAQKIDGHQFAALPDDVKAKFQAEIDGLYTLFVDTVAAHRGLDVAAIRAQEAGIYRGQDAIQAGLADRIATPDQVLAEMQQSFSSSPGGRYMTTQKPEAAADAAALEQSRAAGFEAGKQDGLKAGAEQERARISAILNHEAAEGRQTQAKVLALDTDMTVEQAAKVLAVSPKEAAPAAQGDQFSQYMAKQKNPSVGADGGDEQPETAAATQGWHAAMGKVVALRGDKR</sequence>